<reference evidence="1 2" key="1">
    <citation type="journal article" date="2024" name="Proc. Natl. Acad. Sci. U.S.A.">
        <title>The evolutionary genomics of adaptation to stress in wild rhizobium bacteria.</title>
        <authorList>
            <person name="Kehlet-Delgado H."/>
            <person name="Montoya A.P."/>
            <person name="Jensen K.T."/>
            <person name="Wendlandt C.E."/>
            <person name="Dexheimer C."/>
            <person name="Roberts M."/>
            <person name="Torres Martinez L."/>
            <person name="Friesen M.L."/>
            <person name="Griffitts J.S."/>
            <person name="Porter S.S."/>
        </authorList>
    </citation>
    <scope>NUCLEOTIDE SEQUENCE [LARGE SCALE GENOMIC DNA]</scope>
    <source>
        <strain evidence="1 2">M0468</strain>
    </source>
</reference>
<keyword evidence="2" id="KW-1185">Reference proteome</keyword>
<evidence type="ECO:0000313" key="1">
    <source>
        <dbReference type="EMBL" id="MER9286238.1"/>
    </source>
</evidence>
<dbReference type="Proteomes" id="UP001480082">
    <property type="component" value="Unassembled WGS sequence"/>
</dbReference>
<comment type="caution">
    <text evidence="1">The sequence shown here is derived from an EMBL/GenBank/DDBJ whole genome shotgun (WGS) entry which is preliminary data.</text>
</comment>
<protein>
    <submittedName>
        <fullName evidence="1">Uncharacterized protein</fullName>
    </submittedName>
</protein>
<sequence length="49" mass="5374">MLEKKGFGPFGPVEPCVSCWPGEFPVEAHYIELTLPRMLLGRPFGGAIV</sequence>
<proteinExistence type="predicted"/>
<organism evidence="1 2">
    <name type="scientific">Mesorhizobium australicum</name>
    <dbReference type="NCBI Taxonomy" id="536018"/>
    <lineage>
        <taxon>Bacteria</taxon>
        <taxon>Pseudomonadati</taxon>
        <taxon>Pseudomonadota</taxon>
        <taxon>Alphaproteobacteria</taxon>
        <taxon>Hyphomicrobiales</taxon>
        <taxon>Phyllobacteriaceae</taxon>
        <taxon>Mesorhizobium</taxon>
    </lineage>
</organism>
<accession>A0ACC6T2V7</accession>
<gene>
    <name evidence="1" type="ORF">NKI81_20115</name>
</gene>
<name>A0ACC6T2V7_9HYPH</name>
<dbReference type="EMBL" id="JAMYRI010000012">
    <property type="protein sequence ID" value="MER9286238.1"/>
    <property type="molecule type" value="Genomic_DNA"/>
</dbReference>
<evidence type="ECO:0000313" key="2">
    <source>
        <dbReference type="Proteomes" id="UP001480082"/>
    </source>
</evidence>